<feature type="domain" description="Translation initiation factor beta propellor-like" evidence="5">
    <location>
        <begin position="1"/>
        <end position="57"/>
    </location>
</feature>
<dbReference type="GO" id="GO:0003723">
    <property type="term" value="F:RNA binding"/>
    <property type="evidence" value="ECO:0007669"/>
    <property type="project" value="UniProtKB-KW"/>
</dbReference>
<dbReference type="Pfam" id="PF08662">
    <property type="entry name" value="eIF2A"/>
    <property type="match status" value="1"/>
</dbReference>
<evidence type="ECO:0000259" key="5">
    <source>
        <dbReference type="Pfam" id="PF08662"/>
    </source>
</evidence>
<keyword evidence="2 6" id="KW-0396">Initiation factor</keyword>
<evidence type="ECO:0000313" key="6">
    <source>
        <dbReference type="EMBL" id="KAL1210408.1"/>
    </source>
</evidence>
<evidence type="ECO:0000256" key="1">
    <source>
        <dbReference type="ARBA" id="ARBA00022490"/>
    </source>
</evidence>
<keyword evidence="7" id="KW-1185">Reference proteome</keyword>
<name>A0ABD1AUI4_CARAN</name>
<accession>A0ABD1AUI4</accession>
<proteinExistence type="predicted"/>
<dbReference type="EMBL" id="JBANAX010000394">
    <property type="protein sequence ID" value="KAL1210408.1"/>
    <property type="molecule type" value="Genomic_DNA"/>
</dbReference>
<dbReference type="PANTHER" id="PTHR14068:SF0">
    <property type="entry name" value="EUKARYOTIC TRANSLATION INITIATION FACTOR 3 SUBUNIT B"/>
    <property type="match status" value="1"/>
</dbReference>
<gene>
    <name evidence="6" type="ORF">V5N11_006738</name>
</gene>
<dbReference type="AlphaFoldDB" id="A0ABD1AUI4"/>
<keyword evidence="3" id="KW-0694">RNA-binding</keyword>
<evidence type="ECO:0000256" key="4">
    <source>
        <dbReference type="ARBA" id="ARBA00022917"/>
    </source>
</evidence>
<evidence type="ECO:0000256" key="3">
    <source>
        <dbReference type="ARBA" id="ARBA00022884"/>
    </source>
</evidence>
<keyword evidence="1" id="KW-0963">Cytoplasm</keyword>
<reference evidence="6 7" key="1">
    <citation type="submission" date="2024-04" db="EMBL/GenBank/DDBJ databases">
        <title>Genome assembly C_amara_ONT_v2.</title>
        <authorList>
            <person name="Yant L."/>
            <person name="Moore C."/>
            <person name="Slenker M."/>
        </authorList>
    </citation>
    <scope>NUCLEOTIDE SEQUENCE [LARGE SCALE GENOMIC DNA]</scope>
    <source>
        <tissue evidence="6">Leaf</tissue>
    </source>
</reference>
<keyword evidence="4" id="KW-0648">Protein biosynthesis</keyword>
<sequence>MATVDNFMATYIEWDPTGRYVATAVTSSVQEMENGFYIWSLNGKLLYRTLKEQFFQFAWRPRPPSLLSEQKEEEVAKNLKKYSEKYVRGRGR</sequence>
<dbReference type="GO" id="GO:0003743">
    <property type="term" value="F:translation initiation factor activity"/>
    <property type="evidence" value="ECO:0007669"/>
    <property type="project" value="UniProtKB-KW"/>
</dbReference>
<evidence type="ECO:0000256" key="2">
    <source>
        <dbReference type="ARBA" id="ARBA00022540"/>
    </source>
</evidence>
<evidence type="ECO:0000313" key="7">
    <source>
        <dbReference type="Proteomes" id="UP001558713"/>
    </source>
</evidence>
<protein>
    <submittedName>
        <fullName evidence="6">Eukaryotic translation initiation factor 3 subunit B</fullName>
    </submittedName>
</protein>
<dbReference type="InterPro" id="IPR013979">
    <property type="entry name" value="TIF_beta_prop-like"/>
</dbReference>
<dbReference type="InterPro" id="IPR011400">
    <property type="entry name" value="EIF3B"/>
</dbReference>
<comment type="caution">
    <text evidence="6">The sequence shown here is derived from an EMBL/GenBank/DDBJ whole genome shotgun (WGS) entry which is preliminary data.</text>
</comment>
<dbReference type="Proteomes" id="UP001558713">
    <property type="component" value="Unassembled WGS sequence"/>
</dbReference>
<dbReference type="PANTHER" id="PTHR14068">
    <property type="entry name" value="EUKARYOTIC TRANSLATION INITIATION FACTOR 3 EIF3 -RELATED"/>
    <property type="match status" value="1"/>
</dbReference>
<organism evidence="6 7">
    <name type="scientific">Cardamine amara subsp. amara</name>
    <dbReference type="NCBI Taxonomy" id="228776"/>
    <lineage>
        <taxon>Eukaryota</taxon>
        <taxon>Viridiplantae</taxon>
        <taxon>Streptophyta</taxon>
        <taxon>Embryophyta</taxon>
        <taxon>Tracheophyta</taxon>
        <taxon>Spermatophyta</taxon>
        <taxon>Magnoliopsida</taxon>
        <taxon>eudicotyledons</taxon>
        <taxon>Gunneridae</taxon>
        <taxon>Pentapetalae</taxon>
        <taxon>rosids</taxon>
        <taxon>malvids</taxon>
        <taxon>Brassicales</taxon>
        <taxon>Brassicaceae</taxon>
        <taxon>Cardamineae</taxon>
        <taxon>Cardamine</taxon>
    </lineage>
</organism>